<dbReference type="InterPro" id="IPR000620">
    <property type="entry name" value="EamA_dom"/>
</dbReference>
<evidence type="ECO:0000313" key="11">
    <source>
        <dbReference type="Proteomes" id="UP000092605"/>
    </source>
</evidence>
<dbReference type="EMBL" id="FRBG01000018">
    <property type="protein sequence ID" value="SHL25941.1"/>
    <property type="molecule type" value="Genomic_DNA"/>
</dbReference>
<feature type="transmembrane region" description="Helical" evidence="7">
    <location>
        <begin position="7"/>
        <end position="26"/>
    </location>
</feature>
<dbReference type="GO" id="GO:0005886">
    <property type="term" value="C:plasma membrane"/>
    <property type="evidence" value="ECO:0007669"/>
    <property type="project" value="UniProtKB-SubCell"/>
</dbReference>
<dbReference type="Proteomes" id="UP000092605">
    <property type="component" value="Unassembled WGS sequence"/>
</dbReference>
<keyword evidence="12" id="KW-1185">Reference proteome</keyword>
<keyword evidence="3" id="KW-1003">Cell membrane</keyword>
<protein>
    <submittedName>
        <fullName evidence="10">Permease of the drug/metabolite transporter (DMT) superfamily</fullName>
    </submittedName>
</protein>
<comment type="similarity">
    <text evidence="2">Belongs to the EamA transporter family.</text>
</comment>
<feature type="transmembrane region" description="Helical" evidence="7">
    <location>
        <begin position="223"/>
        <end position="243"/>
    </location>
</feature>
<organism evidence="9 11">
    <name type="scientific">Alkalithermobacter thermoalcaliphilus JW-YL-7 = DSM 7308</name>
    <dbReference type="NCBI Taxonomy" id="1121328"/>
    <lineage>
        <taxon>Bacteria</taxon>
        <taxon>Bacillati</taxon>
        <taxon>Bacillota</taxon>
        <taxon>Clostridia</taxon>
        <taxon>Peptostreptococcales</taxon>
        <taxon>Tepidibacteraceae</taxon>
        <taxon>Alkalithermobacter</taxon>
    </lineage>
</organism>
<comment type="subcellular location">
    <subcellularLocation>
        <location evidence="1">Cell membrane</location>
        <topology evidence="1">Multi-pass membrane protein</topology>
    </subcellularLocation>
</comment>
<dbReference type="PATRIC" id="fig|1121328.3.peg.592"/>
<evidence type="ECO:0000256" key="3">
    <source>
        <dbReference type="ARBA" id="ARBA00022475"/>
    </source>
</evidence>
<feature type="transmembrane region" description="Helical" evidence="7">
    <location>
        <begin position="124"/>
        <end position="143"/>
    </location>
</feature>
<dbReference type="AlphaFoldDB" id="A0A150FQP6"/>
<reference evidence="9 11" key="1">
    <citation type="submission" date="2016-02" db="EMBL/GenBank/DDBJ databases">
        <title>Draft genome sequence for Clostridium paradoxum JW-YL-7.</title>
        <authorList>
            <person name="Utturkar S.M."/>
            <person name="Lancaster A."/>
            <person name="Poole F.L."/>
            <person name="Adams M.W."/>
            <person name="Brown S.D."/>
        </authorList>
    </citation>
    <scope>NUCLEOTIDE SEQUENCE [LARGE SCALE GENOMIC DNA]</scope>
    <source>
        <strain evidence="9 11">JW-YL-7</strain>
    </source>
</reference>
<dbReference type="SUPFAM" id="SSF103481">
    <property type="entry name" value="Multidrug resistance efflux transporter EmrE"/>
    <property type="match status" value="2"/>
</dbReference>
<feature type="transmembrane region" description="Helical" evidence="7">
    <location>
        <begin position="149"/>
        <end position="172"/>
    </location>
</feature>
<comment type="caution">
    <text evidence="9">The sequence shown here is derived from an EMBL/GenBank/DDBJ whole genome shotgun (WGS) entry which is preliminary data.</text>
</comment>
<evidence type="ECO:0000313" key="9">
    <source>
        <dbReference type="EMBL" id="KXZ39515.1"/>
    </source>
</evidence>
<dbReference type="Proteomes" id="UP000323392">
    <property type="component" value="Unassembled WGS sequence"/>
</dbReference>
<dbReference type="EMBL" id="LSFY01000001">
    <property type="protein sequence ID" value="KXZ39515.1"/>
    <property type="molecule type" value="Genomic_DNA"/>
</dbReference>
<dbReference type="OrthoDB" id="37139at2"/>
<feature type="transmembrane region" description="Helical" evidence="7">
    <location>
        <begin position="278"/>
        <end position="297"/>
    </location>
</feature>
<evidence type="ECO:0000256" key="7">
    <source>
        <dbReference type="SAM" id="Phobius"/>
    </source>
</evidence>
<evidence type="ECO:0000256" key="5">
    <source>
        <dbReference type="ARBA" id="ARBA00022989"/>
    </source>
</evidence>
<feature type="domain" description="EamA" evidence="8">
    <location>
        <begin position="10"/>
        <end position="140"/>
    </location>
</feature>
<accession>A0A150FQP6</accession>
<dbReference type="Gene3D" id="1.10.3730.20">
    <property type="match status" value="1"/>
</dbReference>
<evidence type="ECO:0000256" key="2">
    <source>
        <dbReference type="ARBA" id="ARBA00007362"/>
    </source>
</evidence>
<keyword evidence="6 7" id="KW-0472">Membrane</keyword>
<reference evidence="10 12" key="2">
    <citation type="submission" date="2016-11" db="EMBL/GenBank/DDBJ databases">
        <authorList>
            <person name="Varghese N."/>
            <person name="Submissions S."/>
        </authorList>
    </citation>
    <scope>NUCLEOTIDE SEQUENCE [LARGE SCALE GENOMIC DNA]</scope>
    <source>
        <strain evidence="10 12">DSM 7308</strain>
    </source>
</reference>
<gene>
    <name evidence="9" type="ORF">JWYL7_0590</name>
    <name evidence="10" type="ORF">SAMN05661008_01769</name>
</gene>
<dbReference type="PANTHER" id="PTHR32322:SF18">
    <property type="entry name" value="S-ADENOSYLMETHIONINE_S-ADENOSYLHOMOCYSTEINE TRANSPORTER"/>
    <property type="match status" value="1"/>
</dbReference>
<proteinExistence type="inferred from homology"/>
<name>A0A150FQP6_CLOPD</name>
<evidence type="ECO:0000313" key="10">
    <source>
        <dbReference type="EMBL" id="SHL25941.1"/>
    </source>
</evidence>
<feature type="transmembrane region" description="Helical" evidence="7">
    <location>
        <begin position="38"/>
        <end position="59"/>
    </location>
</feature>
<dbReference type="STRING" id="1121328.JWYL7_0590"/>
<evidence type="ECO:0000313" key="12">
    <source>
        <dbReference type="Proteomes" id="UP000323392"/>
    </source>
</evidence>
<keyword evidence="5 7" id="KW-1133">Transmembrane helix</keyword>
<evidence type="ECO:0000256" key="4">
    <source>
        <dbReference type="ARBA" id="ARBA00022692"/>
    </source>
</evidence>
<dbReference type="InterPro" id="IPR037185">
    <property type="entry name" value="EmrE-like"/>
</dbReference>
<feature type="domain" description="EamA" evidence="8">
    <location>
        <begin position="153"/>
        <end position="295"/>
    </location>
</feature>
<dbReference type="RefSeq" id="WP_066068838.1">
    <property type="nucleotide sequence ID" value="NZ_FRBG01000018.1"/>
</dbReference>
<evidence type="ECO:0000256" key="6">
    <source>
        <dbReference type="ARBA" id="ARBA00023136"/>
    </source>
</evidence>
<sequence precursor="true">MKTKNILPFLAGCSTSIIFGMSFLFSKQALNVTDPISLLSFRFLTAFVVMSLLIKFNVIKINYKHKNIKNLFLLSLMQPIIYFIFETYGIKYSSSSEAGIMLALIPIFVTLMAFIFLKERPCNIQLLFILLSVTGVVYMIIMQGSSSRYSSFIGTFFLFGAILAASAFNIISRKLSSEFTPMELTYSMMASGAFFFNFINLLIHIKNNTLNNYFDPIKSTNFVISILYLGILSSIIAFFLVNFTLSKLEASKSAVFANLSTVVSIIAGVLILKEKFYYYNFIGSAMILIGVWGTNYFDKKSENALKLAENP</sequence>
<evidence type="ECO:0000256" key="1">
    <source>
        <dbReference type="ARBA" id="ARBA00004651"/>
    </source>
</evidence>
<evidence type="ECO:0000259" key="8">
    <source>
        <dbReference type="Pfam" id="PF00892"/>
    </source>
</evidence>
<dbReference type="InterPro" id="IPR050638">
    <property type="entry name" value="AA-Vitamin_Transporters"/>
</dbReference>
<feature type="transmembrane region" description="Helical" evidence="7">
    <location>
        <begin position="184"/>
        <end position="203"/>
    </location>
</feature>
<keyword evidence="4 7" id="KW-0812">Transmembrane</keyword>
<feature type="transmembrane region" description="Helical" evidence="7">
    <location>
        <begin position="255"/>
        <end position="272"/>
    </location>
</feature>
<feature type="transmembrane region" description="Helical" evidence="7">
    <location>
        <begin position="71"/>
        <end position="92"/>
    </location>
</feature>
<dbReference type="PANTHER" id="PTHR32322">
    <property type="entry name" value="INNER MEMBRANE TRANSPORTER"/>
    <property type="match status" value="1"/>
</dbReference>
<dbReference type="Pfam" id="PF00892">
    <property type="entry name" value="EamA"/>
    <property type="match status" value="2"/>
</dbReference>
<feature type="transmembrane region" description="Helical" evidence="7">
    <location>
        <begin position="98"/>
        <end position="117"/>
    </location>
</feature>